<dbReference type="AlphaFoldDB" id="A0A8H5PJM9"/>
<dbReference type="PANTHER" id="PTHR33488">
    <property type="entry name" value="ZGC:162509"/>
    <property type="match status" value="1"/>
</dbReference>
<sequence length="763" mass="81184">MSAADLAKVEAAQQAVLKKTHGGKAGAQFVQEVKESLLFQYNWNELLSAAPTAITLVGACHVAAASPEAAAISLADAVPSGGFKYLRVAVNPTLRACLVCVASEGDKAFRIAGSNMSAIAGTSSELIQTVARTVQAIQGLPDTQRNLTNELTKLRRMSNNCLNYAQETEKAFDTWLLAVSEFHQASVQKHGTTEKESQDNLSAKLQAEIEASYTNKELDKADKAAEEMKKSLAKQEKAFQAANDAVPSAWETCAMGALTAITSAGPSLIAQALPAIVNAANPMSAVNGLVGGLAQVGRQGALNAPGAPPVAQALLGGDQGSQSGGATLQFNDATPDTDPAYVAAPLLTPFMTTLLTYLTAGEGKTPDWSKFKDQTSKQGSGTEGLTWLLSNLQMQQKSAKLGNTEPSTELSTAFDASIAIVEEIKKEVANQQKLSSAKTDPAAIKRWQDTITKAKLTVTKLEATAKSFPGSSSNAPKLNNISIDKKDNSAVTAALSTATEKLALNQKALETAQANYTKAVEAAAEVQKRLTGIQTKLKGIEIAGAALERVKEILIECIAILVELKVQISKLTTFFNALSTMVKVIIDTKVKNFDTDATAIGQEASQRGMLKLNDLDIETIYISTLQIKAYFDLLQMICQMYTTVHAQYVSPGLDLLTELSKVTKTAEEIAPKRDQLNNFTDAAHKAINELVAQKQQEISDGLQSRIDAIAEQTDILHKVGVPMPAAGIIQAMRTGGEVIQDAVKDNLPTGMRVEQNADAAFDF</sequence>
<protein>
    <submittedName>
        <fullName evidence="2">Exonuclease VII small subunit domain protein</fullName>
    </submittedName>
</protein>
<gene>
    <name evidence="2" type="ORF">FSUBG_8383</name>
</gene>
<keyword evidence="2" id="KW-0540">Nuclease</keyword>
<organism evidence="2 3">
    <name type="scientific">Gibberella subglutinans</name>
    <name type="common">Fusarium subglutinans</name>
    <dbReference type="NCBI Taxonomy" id="42677"/>
    <lineage>
        <taxon>Eukaryota</taxon>
        <taxon>Fungi</taxon>
        <taxon>Dikarya</taxon>
        <taxon>Ascomycota</taxon>
        <taxon>Pezizomycotina</taxon>
        <taxon>Sordariomycetes</taxon>
        <taxon>Hypocreomycetidae</taxon>
        <taxon>Hypocreales</taxon>
        <taxon>Nectriaceae</taxon>
        <taxon>Fusarium</taxon>
        <taxon>Fusarium fujikuroi species complex</taxon>
    </lineage>
</organism>
<dbReference type="GO" id="GO:0004527">
    <property type="term" value="F:exonuclease activity"/>
    <property type="evidence" value="ECO:0007669"/>
    <property type="project" value="UniProtKB-KW"/>
</dbReference>
<accession>A0A8H5PJM9</accession>
<proteinExistence type="predicted"/>
<comment type="caution">
    <text evidence="2">The sequence shown here is derived from an EMBL/GenBank/DDBJ whole genome shotgun (WGS) entry which is preliminary data.</text>
</comment>
<feature type="coiled-coil region" evidence="1">
    <location>
        <begin position="218"/>
        <end position="245"/>
    </location>
</feature>
<keyword evidence="3" id="KW-1185">Reference proteome</keyword>
<dbReference type="PANTHER" id="PTHR33488:SF2">
    <property type="entry name" value="EARLY ENDOSOME ANTIGEN 1-LIKE"/>
    <property type="match status" value="1"/>
</dbReference>
<evidence type="ECO:0000313" key="2">
    <source>
        <dbReference type="EMBL" id="KAF5597733.1"/>
    </source>
</evidence>
<keyword evidence="2" id="KW-0269">Exonuclease</keyword>
<dbReference type="RefSeq" id="XP_036536130.1">
    <property type="nucleotide sequence ID" value="XM_036686786.1"/>
</dbReference>
<dbReference type="Proteomes" id="UP000547976">
    <property type="component" value="Unassembled WGS sequence"/>
</dbReference>
<evidence type="ECO:0000256" key="1">
    <source>
        <dbReference type="SAM" id="Coils"/>
    </source>
</evidence>
<keyword evidence="2" id="KW-0378">Hydrolase</keyword>
<dbReference type="EMBL" id="JAAOAV010000114">
    <property type="protein sequence ID" value="KAF5597733.1"/>
    <property type="molecule type" value="Genomic_DNA"/>
</dbReference>
<keyword evidence="1" id="KW-0175">Coiled coil</keyword>
<name>A0A8H5PJM9_GIBSU</name>
<dbReference type="GeneID" id="59321504"/>
<reference evidence="2 3" key="1">
    <citation type="submission" date="2020-05" db="EMBL/GenBank/DDBJ databases">
        <title>Identification and distribution of gene clusters putatively required for synthesis of sphingolipid metabolism inhibitors in phylogenetically diverse species of the filamentous fungus Fusarium.</title>
        <authorList>
            <person name="Kim H.-S."/>
            <person name="Busman M."/>
            <person name="Brown D.W."/>
            <person name="Divon H."/>
            <person name="Uhlig S."/>
            <person name="Proctor R.H."/>
        </authorList>
    </citation>
    <scope>NUCLEOTIDE SEQUENCE [LARGE SCALE GENOMIC DNA]</scope>
    <source>
        <strain evidence="2 3">NRRL 66333</strain>
    </source>
</reference>
<dbReference type="OrthoDB" id="5406275at2759"/>
<evidence type="ECO:0000313" key="3">
    <source>
        <dbReference type="Proteomes" id="UP000547976"/>
    </source>
</evidence>